<dbReference type="GO" id="GO:0022857">
    <property type="term" value="F:transmembrane transporter activity"/>
    <property type="evidence" value="ECO:0007669"/>
    <property type="project" value="UniProtKB-UniRule"/>
</dbReference>
<dbReference type="PANTHER" id="PTHR12385">
    <property type="entry name" value="CHOLINE TRANSPORTER-LIKE (SLC FAMILY 44)"/>
    <property type="match status" value="1"/>
</dbReference>
<gene>
    <name evidence="9 10" type="primary">LOC112679255</name>
</gene>
<dbReference type="OrthoDB" id="420519at2759"/>
<feature type="transmembrane region" description="Helical" evidence="7">
    <location>
        <begin position="653"/>
        <end position="686"/>
    </location>
</feature>
<keyword evidence="8" id="KW-1185">Reference proteome</keyword>
<evidence type="ECO:0000256" key="1">
    <source>
        <dbReference type="ARBA" id="ARBA00004141"/>
    </source>
</evidence>
<name>A0A8B8F2B0_9HEMI</name>
<feature type="transmembrane region" description="Helical" evidence="7">
    <location>
        <begin position="362"/>
        <end position="386"/>
    </location>
</feature>
<keyword evidence="6" id="KW-0325">Glycoprotein</keyword>
<evidence type="ECO:0000313" key="9">
    <source>
        <dbReference type="RefSeq" id="XP_025404765.1"/>
    </source>
</evidence>
<feature type="transmembrane region" description="Helical" evidence="7">
    <location>
        <begin position="316"/>
        <end position="337"/>
    </location>
</feature>
<protein>
    <recommendedName>
        <fullName evidence="7">Choline transporter-like protein</fullName>
    </recommendedName>
</protein>
<evidence type="ECO:0000313" key="8">
    <source>
        <dbReference type="Proteomes" id="UP000694846"/>
    </source>
</evidence>
<dbReference type="GO" id="GO:0005886">
    <property type="term" value="C:plasma membrane"/>
    <property type="evidence" value="ECO:0007669"/>
    <property type="project" value="UniProtKB-SubCell"/>
</dbReference>
<dbReference type="AlphaFoldDB" id="A0A8B8F2B0"/>
<keyword evidence="3 7" id="KW-0812">Transmembrane</keyword>
<dbReference type="RefSeq" id="XP_025404766.1">
    <property type="nucleotide sequence ID" value="XM_025548981.1"/>
</dbReference>
<dbReference type="RefSeq" id="XP_025404765.1">
    <property type="nucleotide sequence ID" value="XM_025548980.1"/>
</dbReference>
<dbReference type="CTD" id="110281"/>
<feature type="transmembrane region" description="Helical" evidence="7">
    <location>
        <begin position="609"/>
        <end position="628"/>
    </location>
</feature>
<feature type="transmembrane region" description="Helical" evidence="7">
    <location>
        <begin position="509"/>
        <end position="531"/>
    </location>
</feature>
<accession>A0A8B8F2B0</accession>
<sequence>MDCNSYSPNKKKPLEKRSCTDCLCFIGFSVFIVCWIVLANYAYQNSDQQVLVNPSDSAGQVCGYNKNVTDKPFLFFFDITECTSLMIFVHGCQTPQVCVDRCPDADWSVKEVLDGKQSQIDWPAVQKSLICVSPDLNKLVNSVEKLKNFTSSNLCTKYYIKSTSLLNYCVPTLSDTESLKAFMKTNNIVLSNVIDGTTMVEWLKDSKENSKLIADDLINNYRYIIGGLLIAILFSLTYILLLRWFSWIMIWLSLLAIVGLLGFGSYESYTRYVSFDSDADSSTTGGEDEIPTDLLTGGRQSWTNYVNEKLNTKSTWLVFTVVSSIAFVVLLLIIVFLRKRIRLSIALIVEGSRAILEIKTSLVFPLFQWVLYLAVLMWFFGVAIYLSSMKLYVFKVKGLVNDLDCVCNNSYYKDGDWCTESKWERYCMNNKTKSMCKVAKCAFDHRMSQDFITGLQLFNVFGMFWLMNFVSAFSQMVLAITFASWYWTFQKKDVPFFSLTKSVYKTLRYHLGTVAYGSLIIAICNFVRAILEWAETKLKKYDNAFTRAVFTCMRCFFWLLNKFLRFVNRNAYIMCAMYGKNFCTSAKQAFDLLLRNVLRVVVVDKVTDFIFFVGKIIITGATITAFYFEFYEPLEPVKQFAFVDKPPVLNYKWLPMIVVAVGSWVISSTFFHVYSIAVDTLFLCFLEDSERNDGSSDRPYFMSQRLMNILGTRNVQSLSLH</sequence>
<comment type="function">
    <text evidence="7">Choline transporter.</text>
</comment>
<comment type="subcellular location">
    <subcellularLocation>
        <location evidence="7">Cell membrane</location>
        <topology evidence="7">Multi-pass membrane protein</topology>
    </subcellularLocation>
    <subcellularLocation>
        <location evidence="1">Membrane</location>
        <topology evidence="1">Multi-pass membrane protein</topology>
    </subcellularLocation>
</comment>
<evidence type="ECO:0000256" key="5">
    <source>
        <dbReference type="ARBA" id="ARBA00023136"/>
    </source>
</evidence>
<evidence type="ECO:0000256" key="6">
    <source>
        <dbReference type="ARBA" id="ARBA00023180"/>
    </source>
</evidence>
<feature type="transmembrane region" description="Helical" evidence="7">
    <location>
        <begin position="221"/>
        <end position="241"/>
    </location>
</feature>
<dbReference type="Pfam" id="PF04515">
    <property type="entry name" value="Choline_transpo"/>
    <property type="match status" value="1"/>
</dbReference>
<proteinExistence type="inferred from homology"/>
<dbReference type="PANTHER" id="PTHR12385:SF14">
    <property type="entry name" value="CHOLINE TRANSPORTER-LIKE 2"/>
    <property type="match status" value="1"/>
</dbReference>
<feature type="transmembrane region" description="Helical" evidence="7">
    <location>
        <begin position="464"/>
        <end position="488"/>
    </location>
</feature>
<evidence type="ECO:0000313" key="10">
    <source>
        <dbReference type="RefSeq" id="XP_025404766.1"/>
    </source>
</evidence>
<organism evidence="8 10">
    <name type="scientific">Sipha flava</name>
    <name type="common">yellow sugarcane aphid</name>
    <dbReference type="NCBI Taxonomy" id="143950"/>
    <lineage>
        <taxon>Eukaryota</taxon>
        <taxon>Metazoa</taxon>
        <taxon>Ecdysozoa</taxon>
        <taxon>Arthropoda</taxon>
        <taxon>Hexapoda</taxon>
        <taxon>Insecta</taxon>
        <taxon>Pterygota</taxon>
        <taxon>Neoptera</taxon>
        <taxon>Paraneoptera</taxon>
        <taxon>Hemiptera</taxon>
        <taxon>Sternorrhyncha</taxon>
        <taxon>Aphidomorpha</taxon>
        <taxon>Aphidoidea</taxon>
        <taxon>Aphididae</taxon>
        <taxon>Sipha</taxon>
    </lineage>
</organism>
<evidence type="ECO:0000256" key="3">
    <source>
        <dbReference type="ARBA" id="ARBA00022692"/>
    </source>
</evidence>
<feature type="transmembrane region" description="Helical" evidence="7">
    <location>
        <begin position="543"/>
        <end position="560"/>
    </location>
</feature>
<reference evidence="9 10" key="1">
    <citation type="submission" date="2025-04" db="UniProtKB">
        <authorList>
            <consortium name="RefSeq"/>
        </authorList>
    </citation>
    <scope>IDENTIFICATION</scope>
    <source>
        <tissue evidence="9 10">Whole body</tissue>
    </source>
</reference>
<keyword evidence="5 7" id="KW-0472">Membrane</keyword>
<evidence type="ECO:0000256" key="2">
    <source>
        <dbReference type="ARBA" id="ARBA00007168"/>
    </source>
</evidence>
<comment type="similarity">
    <text evidence="2 7">Belongs to the CTL (choline transporter-like) family.</text>
</comment>
<keyword evidence="4 7" id="KW-1133">Transmembrane helix</keyword>
<feature type="transmembrane region" description="Helical" evidence="7">
    <location>
        <begin position="21"/>
        <end position="43"/>
    </location>
</feature>
<feature type="transmembrane region" description="Helical" evidence="7">
    <location>
        <begin position="248"/>
        <end position="266"/>
    </location>
</feature>
<dbReference type="GeneID" id="112679255"/>
<dbReference type="InterPro" id="IPR007603">
    <property type="entry name" value="Choline_transptr-like"/>
</dbReference>
<dbReference type="Proteomes" id="UP000694846">
    <property type="component" value="Unplaced"/>
</dbReference>
<evidence type="ECO:0000256" key="7">
    <source>
        <dbReference type="RuleBase" id="RU368066"/>
    </source>
</evidence>
<evidence type="ECO:0000256" key="4">
    <source>
        <dbReference type="ARBA" id="ARBA00022989"/>
    </source>
</evidence>